<evidence type="ECO:0000313" key="2">
    <source>
        <dbReference type="EMBL" id="GFD17760.1"/>
    </source>
</evidence>
<feature type="non-terminal residue" evidence="2">
    <location>
        <position position="158"/>
    </location>
</feature>
<protein>
    <recommendedName>
        <fullName evidence="3">Reverse transcriptase domain-containing protein</fullName>
    </recommendedName>
</protein>
<reference evidence="2" key="1">
    <citation type="journal article" date="2019" name="Sci. Rep.">
        <title>Draft genome of Tanacetum cinerariifolium, the natural source of mosquito coil.</title>
        <authorList>
            <person name="Yamashiro T."/>
            <person name="Shiraishi A."/>
            <person name="Satake H."/>
            <person name="Nakayama K."/>
        </authorList>
    </citation>
    <scope>NUCLEOTIDE SEQUENCE</scope>
</reference>
<gene>
    <name evidence="2" type="ORF">Tci_889729</name>
</gene>
<name>A0A699U609_TANCI</name>
<keyword evidence="1" id="KW-0175">Coiled coil</keyword>
<dbReference type="AlphaFoldDB" id="A0A699U609"/>
<evidence type="ECO:0000256" key="1">
    <source>
        <dbReference type="SAM" id="Coils"/>
    </source>
</evidence>
<proteinExistence type="predicted"/>
<comment type="caution">
    <text evidence="2">The sequence shown here is derived from an EMBL/GenBank/DDBJ whole genome shotgun (WGS) entry which is preliminary data.</text>
</comment>
<organism evidence="2">
    <name type="scientific">Tanacetum cinerariifolium</name>
    <name type="common">Dalmatian daisy</name>
    <name type="synonym">Chrysanthemum cinerariifolium</name>
    <dbReference type="NCBI Taxonomy" id="118510"/>
    <lineage>
        <taxon>Eukaryota</taxon>
        <taxon>Viridiplantae</taxon>
        <taxon>Streptophyta</taxon>
        <taxon>Embryophyta</taxon>
        <taxon>Tracheophyta</taxon>
        <taxon>Spermatophyta</taxon>
        <taxon>Magnoliopsida</taxon>
        <taxon>eudicotyledons</taxon>
        <taxon>Gunneridae</taxon>
        <taxon>Pentapetalae</taxon>
        <taxon>asterids</taxon>
        <taxon>campanulids</taxon>
        <taxon>Asterales</taxon>
        <taxon>Asteraceae</taxon>
        <taxon>Asteroideae</taxon>
        <taxon>Anthemideae</taxon>
        <taxon>Anthemidinae</taxon>
        <taxon>Tanacetum</taxon>
    </lineage>
</organism>
<dbReference type="EMBL" id="BKCJ011302646">
    <property type="protein sequence ID" value="GFD17760.1"/>
    <property type="molecule type" value="Genomic_DNA"/>
</dbReference>
<evidence type="ECO:0008006" key="3">
    <source>
        <dbReference type="Google" id="ProtNLM"/>
    </source>
</evidence>
<accession>A0A699U609</accession>
<feature type="coiled-coil region" evidence="1">
    <location>
        <begin position="84"/>
        <end position="111"/>
    </location>
</feature>
<sequence length="158" mass="18088">MGYENLSTTPETESYEVIKSSVKNFVPIQSEYEGIFDNTCDLPVCEDSSTFDVLKDHYEILSDSNNDDTSSDDDAFEDIEYVEASLLDSELVSLEEENDVYQEEKEIDSEDILQIQDIILREKLLSINRLIADIEFLNDNSTLNRVLKSSSSFPIFEK</sequence>